<dbReference type="PANTHER" id="PTHR43046:SF14">
    <property type="entry name" value="MUTT_NUDIX FAMILY PROTEIN"/>
    <property type="match status" value="1"/>
</dbReference>
<dbReference type="PROSITE" id="PS51462">
    <property type="entry name" value="NUDIX"/>
    <property type="match status" value="1"/>
</dbReference>
<feature type="domain" description="Nudix hydrolase" evidence="5">
    <location>
        <begin position="91"/>
        <end position="220"/>
    </location>
</feature>
<evidence type="ECO:0000313" key="7">
    <source>
        <dbReference type="Proteomes" id="UP001277803"/>
    </source>
</evidence>
<dbReference type="RefSeq" id="WP_115770264.1">
    <property type="nucleotide sequence ID" value="NZ_CACRSV010000043.1"/>
</dbReference>
<dbReference type="CDD" id="cd03424">
    <property type="entry name" value="NUDIX_ADPRase_Nudt5_UGPPase_Nudt14"/>
    <property type="match status" value="1"/>
</dbReference>
<dbReference type="PROSITE" id="PS00893">
    <property type="entry name" value="NUDIX_BOX"/>
    <property type="match status" value="1"/>
</dbReference>
<dbReference type="InterPro" id="IPR000086">
    <property type="entry name" value="NUDIX_hydrolase_dom"/>
</dbReference>
<dbReference type="InterPro" id="IPR015797">
    <property type="entry name" value="NUDIX_hydrolase-like_dom_sf"/>
</dbReference>
<keyword evidence="3 4" id="KW-0378">Hydrolase</keyword>
<comment type="caution">
    <text evidence="6">The sequence shown here is derived from an EMBL/GenBank/DDBJ whole genome shotgun (WGS) entry which is preliminary data.</text>
</comment>
<dbReference type="InterPro" id="IPR020476">
    <property type="entry name" value="Nudix_hydrolase"/>
</dbReference>
<comment type="cofactor">
    <cofactor evidence="1">
        <name>Mg(2+)</name>
        <dbReference type="ChEBI" id="CHEBI:18420"/>
    </cofactor>
</comment>
<name>A0AB35SAB2_BIFLN</name>
<dbReference type="Gene3D" id="3.90.79.10">
    <property type="entry name" value="Nucleoside Triphosphate Pyrophosphohydrolase"/>
    <property type="match status" value="1"/>
</dbReference>
<evidence type="ECO:0000256" key="2">
    <source>
        <dbReference type="ARBA" id="ARBA00005582"/>
    </source>
</evidence>
<evidence type="ECO:0000256" key="1">
    <source>
        <dbReference type="ARBA" id="ARBA00001946"/>
    </source>
</evidence>
<dbReference type="SUPFAM" id="SSF55811">
    <property type="entry name" value="Nudix"/>
    <property type="match status" value="1"/>
</dbReference>
<dbReference type="EMBL" id="JAWLRA010000014">
    <property type="protein sequence ID" value="MDW3126553.1"/>
    <property type="molecule type" value="Genomic_DNA"/>
</dbReference>
<organism evidence="6 7">
    <name type="scientific">Bifidobacterium longum</name>
    <dbReference type="NCBI Taxonomy" id="216816"/>
    <lineage>
        <taxon>Bacteria</taxon>
        <taxon>Bacillati</taxon>
        <taxon>Actinomycetota</taxon>
        <taxon>Actinomycetes</taxon>
        <taxon>Bifidobacteriales</taxon>
        <taxon>Bifidobacteriaceae</taxon>
        <taxon>Bifidobacterium</taxon>
    </lineage>
</organism>
<evidence type="ECO:0000256" key="4">
    <source>
        <dbReference type="RuleBase" id="RU003476"/>
    </source>
</evidence>
<dbReference type="InterPro" id="IPR020084">
    <property type="entry name" value="NUDIX_hydrolase_CS"/>
</dbReference>
<accession>A0AB35SAB2</accession>
<comment type="similarity">
    <text evidence="2 4">Belongs to the Nudix hydrolase family.</text>
</comment>
<reference evidence="6" key="1">
    <citation type="submission" date="2023-10" db="EMBL/GenBank/DDBJ databases">
        <title>Rapid discrimination of Bifidobacterium longum Subspecies based on MALDI-TOF MS and Machine Learning.</title>
        <authorList>
            <person name="Chen J."/>
        </authorList>
    </citation>
    <scope>NUCLEOTIDE SEQUENCE</scope>
    <source>
        <strain evidence="6">YGMCC0039</strain>
    </source>
</reference>
<dbReference type="PRINTS" id="PR00502">
    <property type="entry name" value="NUDIXFAMILY"/>
</dbReference>
<dbReference type="PANTHER" id="PTHR43046">
    <property type="entry name" value="GDP-MANNOSE MANNOSYL HYDROLASE"/>
    <property type="match status" value="1"/>
</dbReference>
<dbReference type="Proteomes" id="UP001277803">
    <property type="component" value="Unassembled WGS sequence"/>
</dbReference>
<dbReference type="AlphaFoldDB" id="A0AB35SAB2"/>
<gene>
    <name evidence="6" type="ORF">RS890_05480</name>
</gene>
<dbReference type="GO" id="GO:0016787">
    <property type="term" value="F:hydrolase activity"/>
    <property type="evidence" value="ECO:0007669"/>
    <property type="project" value="UniProtKB-KW"/>
</dbReference>
<evidence type="ECO:0000256" key="3">
    <source>
        <dbReference type="ARBA" id="ARBA00022801"/>
    </source>
</evidence>
<sequence length="230" mass="24561">MAKVAGAEMVVNALPVGRDGGASSGVISNGAVADEVIHDDAVYDGEPPLKVLGKKVMYQEQGGADFAVTQVALEDVATGNHFAVHYASVKGARPGVVCVAERDGRVLLARHWRVSTESWEWEFPRGMGEPGETPEQTALREFHEETGLHADADSAAVLQRMHADTGVMKDSIAVVGLNVSEVTPDAGHDWELSHLTWCSVQTMDQMIAAGSIADGITLAAYTIWRLRGRA</sequence>
<proteinExistence type="inferred from homology"/>
<dbReference type="EC" id="3.6.-.-" evidence="6"/>
<evidence type="ECO:0000259" key="5">
    <source>
        <dbReference type="PROSITE" id="PS51462"/>
    </source>
</evidence>
<protein>
    <submittedName>
        <fullName evidence="6">NUDIX hydrolase</fullName>
        <ecNumber evidence="6">3.6.-.-</ecNumber>
    </submittedName>
</protein>
<dbReference type="Pfam" id="PF00293">
    <property type="entry name" value="NUDIX"/>
    <property type="match status" value="1"/>
</dbReference>
<evidence type="ECO:0000313" key="6">
    <source>
        <dbReference type="EMBL" id="MDW3126553.1"/>
    </source>
</evidence>